<proteinExistence type="predicted"/>
<dbReference type="AlphaFoldDB" id="T1A4Y2"/>
<dbReference type="PANTHER" id="PTHR47234">
    <property type="match status" value="1"/>
</dbReference>
<dbReference type="InterPro" id="IPR037066">
    <property type="entry name" value="Plug_dom_sf"/>
</dbReference>
<comment type="caution">
    <text evidence="2">The sequence shown here is derived from an EMBL/GenBank/DDBJ whole genome shotgun (WGS) entry which is preliminary data.</text>
</comment>
<feature type="domain" description="TonB-dependent receptor plug" evidence="1">
    <location>
        <begin position="26"/>
        <end position="117"/>
    </location>
</feature>
<reference evidence="2" key="1">
    <citation type="submission" date="2013-08" db="EMBL/GenBank/DDBJ databases">
        <authorList>
            <person name="Mendez C."/>
            <person name="Richter M."/>
            <person name="Ferrer M."/>
            <person name="Sanchez J."/>
        </authorList>
    </citation>
    <scope>NUCLEOTIDE SEQUENCE</scope>
</reference>
<dbReference type="Gene3D" id="2.170.130.10">
    <property type="entry name" value="TonB-dependent receptor, plug domain"/>
    <property type="match status" value="1"/>
</dbReference>
<evidence type="ECO:0000259" key="1">
    <source>
        <dbReference type="Pfam" id="PF07715"/>
    </source>
</evidence>
<dbReference type="Pfam" id="PF07715">
    <property type="entry name" value="Plug"/>
    <property type="match status" value="1"/>
</dbReference>
<evidence type="ECO:0000313" key="2">
    <source>
        <dbReference type="EMBL" id="EQD55691.1"/>
    </source>
</evidence>
<organism evidence="2">
    <name type="scientific">mine drainage metagenome</name>
    <dbReference type="NCBI Taxonomy" id="410659"/>
    <lineage>
        <taxon>unclassified sequences</taxon>
        <taxon>metagenomes</taxon>
        <taxon>ecological metagenomes</taxon>
    </lineage>
</organism>
<dbReference type="SUPFAM" id="SSF56935">
    <property type="entry name" value="Porins"/>
    <property type="match status" value="1"/>
</dbReference>
<protein>
    <recommendedName>
        <fullName evidence="1">TonB-dependent receptor plug domain-containing protein</fullName>
    </recommendedName>
</protein>
<feature type="non-terminal residue" evidence="2">
    <location>
        <position position="1"/>
    </location>
</feature>
<dbReference type="InterPro" id="IPR012910">
    <property type="entry name" value="Plug_dom"/>
</dbReference>
<sequence length="156" mass="16984">SPPSGPPTTLGQVVVEASRPPALGLDTGARVKILSATALRNLGVDNLGQALRLMPIFGSANGLGTASTDKFTNGGEQSADLFDLTNSRVVILVNGQRWIQGAQGDTDLSTFPVALIENRCLSGARRRAIRRRGDCRRNQYHHRANVQRRDGRRWNR</sequence>
<gene>
    <name evidence="2" type="ORF">B2A_05578</name>
</gene>
<dbReference type="PANTHER" id="PTHR47234:SF3">
    <property type="entry name" value="SECRETIN_TONB SHORT N-TERMINAL DOMAIN-CONTAINING PROTEIN"/>
    <property type="match status" value="1"/>
</dbReference>
<reference evidence="2" key="2">
    <citation type="journal article" date="2014" name="ISME J.">
        <title>Microbial stratification in low pH oxic and suboxic macroscopic growths along an acid mine drainage.</title>
        <authorList>
            <person name="Mendez-Garcia C."/>
            <person name="Mesa V."/>
            <person name="Sprenger R.R."/>
            <person name="Richter M."/>
            <person name="Diez M.S."/>
            <person name="Solano J."/>
            <person name="Bargiela R."/>
            <person name="Golyshina O.V."/>
            <person name="Manteca A."/>
            <person name="Ramos J.L."/>
            <person name="Gallego J.R."/>
            <person name="Llorente I."/>
            <person name="Martins Dos Santos V.A."/>
            <person name="Jensen O.N."/>
            <person name="Pelaez A.I."/>
            <person name="Sanchez J."/>
            <person name="Ferrer M."/>
        </authorList>
    </citation>
    <scope>NUCLEOTIDE SEQUENCE</scope>
</reference>
<name>T1A4Y2_9ZZZZ</name>
<accession>T1A4Y2</accession>
<dbReference type="EMBL" id="AUZZ01003885">
    <property type="protein sequence ID" value="EQD55691.1"/>
    <property type="molecule type" value="Genomic_DNA"/>
</dbReference>